<dbReference type="OrthoDB" id="1413770at2"/>
<evidence type="ECO:0000313" key="6">
    <source>
        <dbReference type="Proteomes" id="UP000470404"/>
    </source>
</evidence>
<dbReference type="Pfam" id="PF20789">
    <property type="entry name" value="4HBT_3C"/>
    <property type="match status" value="1"/>
</dbReference>
<dbReference type="InterPro" id="IPR029069">
    <property type="entry name" value="HotDog_dom_sf"/>
</dbReference>
<dbReference type="InterPro" id="IPR049449">
    <property type="entry name" value="TesB_ACOT8-like_N"/>
</dbReference>
<proteinExistence type="predicted"/>
<dbReference type="Pfam" id="PF13622">
    <property type="entry name" value="4HBT_3"/>
    <property type="match status" value="1"/>
</dbReference>
<feature type="domain" description="Acyl-CoA thioesterase-like C-terminal" evidence="2">
    <location>
        <begin position="126"/>
        <end position="255"/>
    </location>
</feature>
<organism evidence="4 5">
    <name type="scientific">Amycolatopsis rubida</name>
    <dbReference type="NCBI Taxonomy" id="112413"/>
    <lineage>
        <taxon>Bacteria</taxon>
        <taxon>Bacillati</taxon>
        <taxon>Actinomycetota</taxon>
        <taxon>Actinomycetes</taxon>
        <taxon>Pseudonocardiales</taxon>
        <taxon>Pseudonocardiaceae</taxon>
        <taxon>Amycolatopsis</taxon>
    </lineage>
</organism>
<dbReference type="Gene3D" id="2.40.160.210">
    <property type="entry name" value="Acyl-CoA thioesterase, double hotdog domain"/>
    <property type="match status" value="1"/>
</dbReference>
<name>A0A1I5ZUD6_9PSEU</name>
<feature type="domain" description="Acyl-CoA thioesterase-like N-terminal HotDog" evidence="1">
    <location>
        <begin position="21"/>
        <end position="103"/>
    </location>
</feature>
<dbReference type="InterPro" id="IPR049450">
    <property type="entry name" value="ACOT8-like_C"/>
</dbReference>
<evidence type="ECO:0000313" key="3">
    <source>
        <dbReference type="EMBL" id="NEC54123.1"/>
    </source>
</evidence>
<dbReference type="Proteomes" id="UP000199137">
    <property type="component" value="Unassembled WGS sequence"/>
</dbReference>
<dbReference type="AlphaFoldDB" id="A0A1I5ZUD6"/>
<dbReference type="EMBL" id="FOWC01000016">
    <property type="protein sequence ID" value="SFQ60094.1"/>
    <property type="molecule type" value="Genomic_DNA"/>
</dbReference>
<reference evidence="3 6" key="2">
    <citation type="submission" date="2020-01" db="EMBL/GenBank/DDBJ databases">
        <title>Insect and environment-associated Actinomycetes.</title>
        <authorList>
            <person name="Currrie C."/>
            <person name="Chevrette M."/>
            <person name="Carlson C."/>
            <person name="Stubbendieck R."/>
            <person name="Wendt-Pienkowski E."/>
        </authorList>
    </citation>
    <scope>NUCLEOTIDE SEQUENCE [LARGE SCALE GENOMIC DNA]</scope>
    <source>
        <strain evidence="3 6">SID8386</strain>
    </source>
</reference>
<protein>
    <submittedName>
        <fullName evidence="3">Thioesterase family protein</fullName>
    </submittedName>
    <submittedName>
        <fullName evidence="4">Thioesterase-like superfamily protein</fullName>
    </submittedName>
</protein>
<gene>
    <name evidence="3" type="ORF">G3I59_00500</name>
    <name evidence="4" type="ORF">SAMN05421854_116115</name>
</gene>
<evidence type="ECO:0000313" key="4">
    <source>
        <dbReference type="EMBL" id="SFQ60094.1"/>
    </source>
</evidence>
<evidence type="ECO:0000259" key="1">
    <source>
        <dbReference type="Pfam" id="PF13622"/>
    </source>
</evidence>
<dbReference type="InterPro" id="IPR042171">
    <property type="entry name" value="Acyl-CoA_hotdog"/>
</dbReference>
<dbReference type="Proteomes" id="UP000470404">
    <property type="component" value="Unassembled WGS sequence"/>
</dbReference>
<keyword evidence="6" id="KW-1185">Reference proteome</keyword>
<evidence type="ECO:0000313" key="5">
    <source>
        <dbReference type="Proteomes" id="UP000199137"/>
    </source>
</evidence>
<accession>A0A1I5ZUD6</accession>
<dbReference type="STRING" id="112413.SAMN05421854_116115"/>
<evidence type="ECO:0000259" key="2">
    <source>
        <dbReference type="Pfam" id="PF20789"/>
    </source>
</evidence>
<reference evidence="4 5" key="1">
    <citation type="submission" date="2016-10" db="EMBL/GenBank/DDBJ databases">
        <authorList>
            <person name="de Groot N.N."/>
        </authorList>
    </citation>
    <scope>NUCLEOTIDE SEQUENCE [LARGE SCALE GENOMIC DNA]</scope>
    <source>
        <strain evidence="4 5">DSM 44637</strain>
    </source>
</reference>
<dbReference type="EMBL" id="JAAGNC010000002">
    <property type="protein sequence ID" value="NEC54123.1"/>
    <property type="molecule type" value="Genomic_DNA"/>
</dbReference>
<sequence>MGDAFFLPLGGERYEATEHTSGPWSPGAQHFGPPSALLVRGLERLESTRPAQLARVTVEILGPAPVGELEQRSWIERPGRTVELVQSELSANGRAVARASGWRIATSDTAEIATDGGPLLPAADAGSEAAFPEDWQGGYLHAIEWRSVRGAISAPGPAAVWARQRYPLVDGEEPTGLQRLFAIADSGNGVSHFLPAAQWWFINSELTVHLRRIPEGEWIGLDAVTLVGPHGIGTASSTLHDRSGPVGTGAQALLVRPRQAGGG</sequence>
<dbReference type="SUPFAM" id="SSF54637">
    <property type="entry name" value="Thioesterase/thiol ester dehydrase-isomerase"/>
    <property type="match status" value="1"/>
</dbReference>
<dbReference type="RefSeq" id="WP_067585623.1">
    <property type="nucleotide sequence ID" value="NZ_FOWC01000016.1"/>
</dbReference>